<dbReference type="InterPro" id="IPR012861">
    <property type="entry name" value="DUF1634"/>
</dbReference>
<accession>A0A8J7I586</accession>
<dbReference type="Pfam" id="PF07843">
    <property type="entry name" value="DUF1634"/>
    <property type="match status" value="1"/>
</dbReference>
<dbReference type="Proteomes" id="UP000662314">
    <property type="component" value="Unassembled WGS sequence"/>
</dbReference>
<evidence type="ECO:0000313" key="3">
    <source>
        <dbReference type="Proteomes" id="UP000662314"/>
    </source>
</evidence>
<protein>
    <submittedName>
        <fullName evidence="2">DUF1634 domain-containing protein</fullName>
    </submittedName>
</protein>
<comment type="caution">
    <text evidence="2">The sequence shown here is derived from an EMBL/GenBank/DDBJ whole genome shotgun (WGS) entry which is preliminary data.</text>
</comment>
<dbReference type="AlphaFoldDB" id="A0A8J7I586"/>
<reference evidence="2 3" key="1">
    <citation type="journal article" date="2021" name="Int. J. Syst. Evol. Microbiol.">
        <title>Amazonocrinis nigriterrae gen. nov., sp. nov., Atlanticothrix silvestris gen. nov., sp. nov. and Dendronalium phyllosphericum gen. nov., sp. nov., nostocacean cyanobacteria from Brazilian environments.</title>
        <authorList>
            <person name="Alvarenga D.O."/>
            <person name="Andreote A.P.D."/>
            <person name="Branco L.H.Z."/>
            <person name="Delbaje E."/>
            <person name="Cruz R.B."/>
            <person name="Varani A.M."/>
            <person name="Fiore M.F."/>
        </authorList>
    </citation>
    <scope>NUCLEOTIDE SEQUENCE [LARGE SCALE GENOMIC DNA]</scope>
    <source>
        <strain evidence="2 3">CENA369</strain>
    </source>
</reference>
<keyword evidence="1" id="KW-0472">Membrane</keyword>
<name>A0A8J7I586_9NOST</name>
<evidence type="ECO:0000313" key="2">
    <source>
        <dbReference type="EMBL" id="MBH8576135.1"/>
    </source>
</evidence>
<keyword evidence="3" id="KW-1185">Reference proteome</keyword>
<organism evidence="2 3">
    <name type="scientific">Dendronalium phyllosphericum CENA369</name>
    <dbReference type="NCBI Taxonomy" id="1725256"/>
    <lineage>
        <taxon>Bacteria</taxon>
        <taxon>Bacillati</taxon>
        <taxon>Cyanobacteriota</taxon>
        <taxon>Cyanophyceae</taxon>
        <taxon>Nostocales</taxon>
        <taxon>Nostocaceae</taxon>
        <taxon>Dendronalium</taxon>
        <taxon>Dendronalium phyllosphericum</taxon>
    </lineage>
</organism>
<keyword evidence="1" id="KW-1133">Transmembrane helix</keyword>
<proteinExistence type="predicted"/>
<feature type="transmembrane region" description="Helical" evidence="1">
    <location>
        <begin position="111"/>
        <end position="131"/>
    </location>
</feature>
<feature type="transmembrane region" description="Helical" evidence="1">
    <location>
        <begin position="137"/>
        <end position="158"/>
    </location>
</feature>
<evidence type="ECO:0000256" key="1">
    <source>
        <dbReference type="SAM" id="Phobius"/>
    </source>
</evidence>
<gene>
    <name evidence="2" type="ORF">I8752_24710</name>
</gene>
<dbReference type="EMBL" id="JAECZA010000224">
    <property type="protein sequence ID" value="MBH8576135.1"/>
    <property type="molecule type" value="Genomic_DNA"/>
</dbReference>
<keyword evidence="1" id="KW-0812">Transmembrane</keyword>
<feature type="transmembrane region" description="Helical" evidence="1">
    <location>
        <begin position="50"/>
        <end position="71"/>
    </location>
</feature>
<sequence length="159" mass="17265">MQQEPSDMEQLQEQSISTVAQMLNDCGIDADENSIETPTEGQLANLLSNLLKYGVLIASAIVLLGGILYLIRHGAEPAEYRVFRGEPSEFSSPAGVLSAVLSGSRRGIIQLGLLLLIAIPIVRVLISLVAFLLRRKFIYVSVTLLVLASLIYSLVGAYY</sequence>